<gene>
    <name evidence="1" type="ORF">CINCED_3A021123</name>
</gene>
<dbReference type="Proteomes" id="UP000325440">
    <property type="component" value="Unassembled WGS sequence"/>
</dbReference>
<evidence type="ECO:0000313" key="2">
    <source>
        <dbReference type="Proteomes" id="UP000325440"/>
    </source>
</evidence>
<proteinExistence type="predicted"/>
<accession>A0A5E4M1F1</accession>
<dbReference type="OrthoDB" id="8193717at2759"/>
<dbReference type="AlphaFoldDB" id="A0A5E4M1F1"/>
<organism evidence="1 2">
    <name type="scientific">Cinara cedri</name>
    <dbReference type="NCBI Taxonomy" id="506608"/>
    <lineage>
        <taxon>Eukaryota</taxon>
        <taxon>Metazoa</taxon>
        <taxon>Ecdysozoa</taxon>
        <taxon>Arthropoda</taxon>
        <taxon>Hexapoda</taxon>
        <taxon>Insecta</taxon>
        <taxon>Pterygota</taxon>
        <taxon>Neoptera</taxon>
        <taxon>Paraneoptera</taxon>
        <taxon>Hemiptera</taxon>
        <taxon>Sternorrhyncha</taxon>
        <taxon>Aphidomorpha</taxon>
        <taxon>Aphidoidea</taxon>
        <taxon>Aphididae</taxon>
        <taxon>Lachninae</taxon>
        <taxon>Cinara</taxon>
    </lineage>
</organism>
<protein>
    <submittedName>
        <fullName evidence="1">Tetratricopeptide-like helical domain</fullName>
    </submittedName>
</protein>
<sequence length="598" mass="69305">MAKSNLRADMSMSSIADAMSKISASPEITDYVDGYENPVAWYRRYKVPRDKMTNDVLFDNIDMRDITLAQYDSGDKPESVKWKLFGHNTVICHEYITQGIMDQAIKSIGYMEEIVLSITDNDEFLKSIRIALNHITFSLKGHVMKLCSLDTENLDRFIMLNNMNIVNKSGLFGVQTFFFYEYGLPCAHITKDCALKAISINEAEPEWYYLLARVLTHWQRVCGSSNECSEQEFEAAKMAVKLGNKDHHKLHLIHIYVRMSKNVRTNNNDKANYIKEGLKLLKEVMSSNNDLLLLKSCLISLSKMSCDKYNNLNSFEDVPSIIKTLINKLEKSNNGYVHGAIGNYYLFNKKDYKKANYHLKKAFDAKNFGSSIDYIYTFFKMNPETPIVEPMLVDLLKVFPHPVHREKILSLIVSYLILTKDDIIQALKYIPALLNIKNPTCVYSLMTHSVKFSDHYYKNINLLDLLSEELKKALNDTTLTSINQKRVIEVQNKLEMFNKHVGQLMKEKEHIFGSGFRKVTKKNNTIINKHHTNLRNEKWARNNNQKDITHVKNYIKKEDNWRTLKPDTDPKSNIFSRVVNKQISKNEMEVKPHINDTK</sequence>
<reference evidence="1 2" key="1">
    <citation type="submission" date="2019-08" db="EMBL/GenBank/DDBJ databases">
        <authorList>
            <person name="Alioto T."/>
            <person name="Alioto T."/>
            <person name="Gomez Garrido J."/>
        </authorList>
    </citation>
    <scope>NUCLEOTIDE SEQUENCE [LARGE SCALE GENOMIC DNA]</scope>
</reference>
<name>A0A5E4M1F1_9HEMI</name>
<keyword evidence="2" id="KW-1185">Reference proteome</keyword>
<dbReference type="EMBL" id="CABPRJ010000013">
    <property type="protein sequence ID" value="VVC25425.1"/>
    <property type="molecule type" value="Genomic_DNA"/>
</dbReference>
<evidence type="ECO:0000313" key="1">
    <source>
        <dbReference type="EMBL" id="VVC25425.1"/>
    </source>
</evidence>